<evidence type="ECO:0000313" key="1">
    <source>
        <dbReference type="EMBL" id="KAI3909288.1"/>
    </source>
</evidence>
<accession>A0AAD4SI56</accession>
<dbReference type="Proteomes" id="UP001202328">
    <property type="component" value="Unassembled WGS sequence"/>
</dbReference>
<name>A0AAD4SI56_9MAGN</name>
<reference evidence="1" key="1">
    <citation type="submission" date="2022-04" db="EMBL/GenBank/DDBJ databases">
        <title>A functionally conserved STORR gene fusion in Papaver species that diverged 16.8 million years ago.</title>
        <authorList>
            <person name="Catania T."/>
        </authorList>
    </citation>
    <scope>NUCLEOTIDE SEQUENCE</scope>
    <source>
        <strain evidence="1">S-188037</strain>
    </source>
</reference>
<protein>
    <submittedName>
        <fullName evidence="1">Uncharacterized protein</fullName>
    </submittedName>
</protein>
<dbReference type="AlphaFoldDB" id="A0AAD4SI56"/>
<dbReference type="EMBL" id="JAJJMB010010329">
    <property type="protein sequence ID" value="KAI3909288.1"/>
    <property type="molecule type" value="Genomic_DNA"/>
</dbReference>
<sequence>MDRVCLCLAYEYAKHTDLWMLKKNNDKNAGGSNLCNAASSTLDNAKDEYYKSRSWIKESQIGFPCVNRDFKIFGLTQEGKVMLKDIRGSLSQYSTSGGTKFYHTDSYAFYFRIISHVNSFISLKALGEANAETCIGSKDADDEGIRKRKSVPAYIVEDYYSLL</sequence>
<gene>
    <name evidence="1" type="ORF">MKW98_025930</name>
</gene>
<keyword evidence="2" id="KW-1185">Reference proteome</keyword>
<organism evidence="1 2">
    <name type="scientific">Papaver atlanticum</name>
    <dbReference type="NCBI Taxonomy" id="357466"/>
    <lineage>
        <taxon>Eukaryota</taxon>
        <taxon>Viridiplantae</taxon>
        <taxon>Streptophyta</taxon>
        <taxon>Embryophyta</taxon>
        <taxon>Tracheophyta</taxon>
        <taxon>Spermatophyta</taxon>
        <taxon>Magnoliopsida</taxon>
        <taxon>Ranunculales</taxon>
        <taxon>Papaveraceae</taxon>
        <taxon>Papaveroideae</taxon>
        <taxon>Papaver</taxon>
    </lineage>
</organism>
<proteinExistence type="predicted"/>
<evidence type="ECO:0000313" key="2">
    <source>
        <dbReference type="Proteomes" id="UP001202328"/>
    </source>
</evidence>
<comment type="caution">
    <text evidence="1">The sequence shown here is derived from an EMBL/GenBank/DDBJ whole genome shotgun (WGS) entry which is preliminary data.</text>
</comment>